<evidence type="ECO:0000256" key="4">
    <source>
        <dbReference type="PROSITE-ProRule" id="PRU00146"/>
    </source>
</evidence>
<evidence type="ECO:0000256" key="5">
    <source>
        <dbReference type="SAM" id="MobiDB-lite"/>
    </source>
</evidence>
<evidence type="ECO:0000313" key="8">
    <source>
        <dbReference type="Proteomes" id="UP001479290"/>
    </source>
</evidence>
<dbReference type="PROSITE" id="PS01359">
    <property type="entry name" value="ZF_PHD_1"/>
    <property type="match status" value="1"/>
</dbReference>
<sequence length="254" mass="27974">MASRMGLVRGYLVVGKKQFSPLLKNVYPTAVTAQNIKAGFRKAGIFPLSRGAVDTTQVVRVLPSTDGSDATPSIIPVTPSATQSITPITPSATPSSAPVTPSATPSTGIIPESLANVLMSPALERKEKVRRRIPLPARVITSDQYYNLLVEKEAEEKEKEEKKRKRKEEMAKKKEEKRQAQEAKRQKQQAAPLTDDDGEHCALCHRVVPPGSGDEAIDEWVQCDLCHLWFHLRCTGVEEVPDTAWLCQKCCLST</sequence>
<dbReference type="EMBL" id="JAWDJR010000019">
    <property type="protein sequence ID" value="KAK9957712.1"/>
    <property type="molecule type" value="Genomic_DNA"/>
</dbReference>
<evidence type="ECO:0000313" key="7">
    <source>
        <dbReference type="EMBL" id="KAK9957712.1"/>
    </source>
</evidence>
<dbReference type="PROSITE" id="PS50016">
    <property type="entry name" value="ZF_PHD_2"/>
    <property type="match status" value="1"/>
</dbReference>
<dbReference type="SUPFAM" id="SSF57903">
    <property type="entry name" value="FYVE/PHD zinc finger"/>
    <property type="match status" value="1"/>
</dbReference>
<proteinExistence type="predicted"/>
<dbReference type="AlphaFoldDB" id="A0AAW1ZCG1"/>
<dbReference type="GO" id="GO:0008270">
    <property type="term" value="F:zinc ion binding"/>
    <property type="evidence" value="ECO:0007669"/>
    <property type="project" value="UniProtKB-KW"/>
</dbReference>
<dbReference type="InterPro" id="IPR013083">
    <property type="entry name" value="Znf_RING/FYVE/PHD"/>
</dbReference>
<dbReference type="SMART" id="SM00249">
    <property type="entry name" value="PHD"/>
    <property type="match status" value="1"/>
</dbReference>
<evidence type="ECO:0000259" key="6">
    <source>
        <dbReference type="PROSITE" id="PS50016"/>
    </source>
</evidence>
<feature type="domain" description="PHD-type" evidence="6">
    <location>
        <begin position="198"/>
        <end position="253"/>
    </location>
</feature>
<keyword evidence="3" id="KW-0862">Zinc</keyword>
<dbReference type="InterPro" id="IPR011011">
    <property type="entry name" value="Znf_FYVE_PHD"/>
</dbReference>
<dbReference type="InterPro" id="IPR001965">
    <property type="entry name" value="Znf_PHD"/>
</dbReference>
<keyword evidence="1" id="KW-0479">Metal-binding</keyword>
<evidence type="ECO:0000256" key="1">
    <source>
        <dbReference type="ARBA" id="ARBA00022723"/>
    </source>
</evidence>
<evidence type="ECO:0000256" key="3">
    <source>
        <dbReference type="ARBA" id="ARBA00022833"/>
    </source>
</evidence>
<comment type="caution">
    <text evidence="7">The sequence shown here is derived from an EMBL/GenBank/DDBJ whole genome shotgun (WGS) entry which is preliminary data.</text>
</comment>
<reference evidence="7 8" key="1">
    <citation type="submission" date="2024-05" db="EMBL/GenBank/DDBJ databases">
        <title>A high-quality chromosomal-level genome assembly of Topmouth culter (Culter alburnus).</title>
        <authorList>
            <person name="Zhao H."/>
        </authorList>
    </citation>
    <scope>NUCLEOTIDE SEQUENCE [LARGE SCALE GENOMIC DNA]</scope>
    <source>
        <strain evidence="7">CATC2023</strain>
        <tissue evidence="7">Muscle</tissue>
    </source>
</reference>
<evidence type="ECO:0000256" key="2">
    <source>
        <dbReference type="ARBA" id="ARBA00022771"/>
    </source>
</evidence>
<dbReference type="Pfam" id="PF00628">
    <property type="entry name" value="PHD"/>
    <property type="match status" value="1"/>
</dbReference>
<keyword evidence="8" id="KW-1185">Reference proteome</keyword>
<organism evidence="7 8">
    <name type="scientific">Culter alburnus</name>
    <name type="common">Topmouth culter</name>
    <dbReference type="NCBI Taxonomy" id="194366"/>
    <lineage>
        <taxon>Eukaryota</taxon>
        <taxon>Metazoa</taxon>
        <taxon>Chordata</taxon>
        <taxon>Craniata</taxon>
        <taxon>Vertebrata</taxon>
        <taxon>Euteleostomi</taxon>
        <taxon>Actinopterygii</taxon>
        <taxon>Neopterygii</taxon>
        <taxon>Teleostei</taxon>
        <taxon>Ostariophysi</taxon>
        <taxon>Cypriniformes</taxon>
        <taxon>Xenocyprididae</taxon>
        <taxon>Xenocypridinae</taxon>
        <taxon>Culter</taxon>
    </lineage>
</organism>
<feature type="region of interest" description="Disordered" evidence="5">
    <location>
        <begin position="154"/>
        <end position="196"/>
    </location>
</feature>
<feature type="region of interest" description="Disordered" evidence="5">
    <location>
        <begin position="88"/>
        <end position="107"/>
    </location>
</feature>
<keyword evidence="2 4" id="KW-0863">Zinc-finger</keyword>
<dbReference type="Proteomes" id="UP001479290">
    <property type="component" value="Unassembled WGS sequence"/>
</dbReference>
<dbReference type="InterPro" id="IPR019787">
    <property type="entry name" value="Znf_PHD-finger"/>
</dbReference>
<dbReference type="InterPro" id="IPR019786">
    <property type="entry name" value="Zinc_finger_PHD-type_CS"/>
</dbReference>
<gene>
    <name evidence="7" type="ORF">ABG768_011935</name>
</gene>
<protein>
    <recommendedName>
        <fullName evidence="6">PHD-type domain-containing protein</fullName>
    </recommendedName>
</protein>
<accession>A0AAW1ZCG1</accession>
<dbReference type="Gene3D" id="3.30.40.10">
    <property type="entry name" value="Zinc/RING finger domain, C3HC4 (zinc finger)"/>
    <property type="match status" value="1"/>
</dbReference>
<feature type="compositionally biased region" description="Basic and acidic residues" evidence="5">
    <location>
        <begin position="154"/>
        <end position="185"/>
    </location>
</feature>
<name>A0AAW1ZCG1_CULAL</name>